<protein>
    <submittedName>
        <fullName evidence="4">Caspase domain-containing protein</fullName>
    </submittedName>
</protein>
<sequence>MKIIGSRPRIRGKRRQHVPSPLAKLNEKENEREPEILEVEASPSVFPKFKKKALLIGVRQIRDLDSVVIQTSPVLDQRKGRRRQEKRRTTPAVLKGPHDDVTAVMNLLIETYKYELEDITVLVDDDEPDHVQPTRENILIAIGELVKDAREHDRFFFHFSGHSTQEDTDDIEEEDGKNEFILTSDNQTIKDDELRDYLVAPLPPKSSLIAVFDSCHSGSLLDLKHFRCNRVYVPWLNKGQRRTNSLWNSNKRQQAKVATRTVQEYRRVNADIVRWTKTSIDQLMLGEEEAAAYGVVRTPIVTKKKTSLSIVTESIPSPSWLDSPIQRCSSPEMLYCSGDCRDNPQWQCEEEQPDVISLSSSQDEQRTWEVADGSSMTQALVQILRQNPYPSLHTLLTLVSHDLHEIYLTLHVKAREYRKRIQALNRERAKKGKEPRRGDSVEMNNFQSPQLSSDRPLDLTRTWFP</sequence>
<evidence type="ECO:0000256" key="1">
    <source>
        <dbReference type="ARBA" id="ARBA00009005"/>
    </source>
</evidence>
<gene>
    <name evidence="4" type="ORF">CPB83DRAFT_422171</name>
</gene>
<feature type="region of interest" description="Disordered" evidence="2">
    <location>
        <begin position="1"/>
        <end position="33"/>
    </location>
</feature>
<feature type="compositionally biased region" description="Basic residues" evidence="2">
    <location>
        <begin position="8"/>
        <end position="17"/>
    </location>
</feature>
<proteinExistence type="inferred from homology"/>
<keyword evidence="5" id="KW-1185">Reference proteome</keyword>
<dbReference type="EMBL" id="MU157827">
    <property type="protein sequence ID" value="KAF9534074.1"/>
    <property type="molecule type" value="Genomic_DNA"/>
</dbReference>
<dbReference type="PANTHER" id="PTHR48104:SF30">
    <property type="entry name" value="METACASPASE-1"/>
    <property type="match status" value="1"/>
</dbReference>
<dbReference type="AlphaFoldDB" id="A0A9P6ES73"/>
<feature type="compositionally biased region" description="Polar residues" evidence="2">
    <location>
        <begin position="442"/>
        <end position="453"/>
    </location>
</feature>
<dbReference type="Pfam" id="PF00656">
    <property type="entry name" value="Peptidase_C14"/>
    <property type="match status" value="1"/>
</dbReference>
<name>A0A9P6ES73_9AGAR</name>
<reference evidence="4" key="1">
    <citation type="submission" date="2020-11" db="EMBL/GenBank/DDBJ databases">
        <authorList>
            <consortium name="DOE Joint Genome Institute"/>
            <person name="Ahrendt S."/>
            <person name="Riley R."/>
            <person name="Andreopoulos W."/>
            <person name="Labutti K."/>
            <person name="Pangilinan J."/>
            <person name="Ruiz-Duenas F.J."/>
            <person name="Barrasa J.M."/>
            <person name="Sanchez-Garcia M."/>
            <person name="Camarero S."/>
            <person name="Miyauchi S."/>
            <person name="Serrano A."/>
            <person name="Linde D."/>
            <person name="Babiker R."/>
            <person name="Drula E."/>
            <person name="Ayuso-Fernandez I."/>
            <person name="Pacheco R."/>
            <person name="Padilla G."/>
            <person name="Ferreira P."/>
            <person name="Barriuso J."/>
            <person name="Kellner H."/>
            <person name="Castanera R."/>
            <person name="Alfaro M."/>
            <person name="Ramirez L."/>
            <person name="Pisabarro A.G."/>
            <person name="Kuo A."/>
            <person name="Tritt A."/>
            <person name="Lipzen A."/>
            <person name="He G."/>
            <person name="Yan M."/>
            <person name="Ng V."/>
            <person name="Cullen D."/>
            <person name="Martin F."/>
            <person name="Rosso M.-N."/>
            <person name="Henrissat B."/>
            <person name="Hibbett D."/>
            <person name="Martinez A.T."/>
            <person name="Grigoriev I.V."/>
        </authorList>
    </citation>
    <scope>NUCLEOTIDE SEQUENCE</scope>
    <source>
        <strain evidence="4">CBS 506.95</strain>
    </source>
</reference>
<dbReference type="OrthoDB" id="3223806at2759"/>
<comment type="similarity">
    <text evidence="1">Belongs to the peptidase C14B family.</text>
</comment>
<evidence type="ECO:0000313" key="4">
    <source>
        <dbReference type="EMBL" id="KAF9534074.1"/>
    </source>
</evidence>
<dbReference type="GO" id="GO:0004197">
    <property type="term" value="F:cysteine-type endopeptidase activity"/>
    <property type="evidence" value="ECO:0007669"/>
    <property type="project" value="InterPro"/>
</dbReference>
<accession>A0A9P6ES73</accession>
<evidence type="ECO:0000259" key="3">
    <source>
        <dbReference type="Pfam" id="PF00656"/>
    </source>
</evidence>
<feature type="region of interest" description="Disordered" evidence="2">
    <location>
        <begin position="76"/>
        <end position="95"/>
    </location>
</feature>
<feature type="domain" description="Peptidase C14 caspase" evidence="3">
    <location>
        <begin position="90"/>
        <end position="405"/>
    </location>
</feature>
<dbReference type="GO" id="GO:0005737">
    <property type="term" value="C:cytoplasm"/>
    <property type="evidence" value="ECO:0007669"/>
    <property type="project" value="TreeGrafter"/>
</dbReference>
<dbReference type="GO" id="GO:0006508">
    <property type="term" value="P:proteolysis"/>
    <property type="evidence" value="ECO:0007669"/>
    <property type="project" value="InterPro"/>
</dbReference>
<dbReference type="PANTHER" id="PTHR48104">
    <property type="entry name" value="METACASPASE-4"/>
    <property type="match status" value="1"/>
</dbReference>
<feature type="region of interest" description="Disordered" evidence="2">
    <location>
        <begin position="426"/>
        <end position="465"/>
    </location>
</feature>
<dbReference type="InterPro" id="IPR050452">
    <property type="entry name" value="Metacaspase"/>
</dbReference>
<evidence type="ECO:0000256" key="2">
    <source>
        <dbReference type="SAM" id="MobiDB-lite"/>
    </source>
</evidence>
<comment type="caution">
    <text evidence="4">The sequence shown here is derived from an EMBL/GenBank/DDBJ whole genome shotgun (WGS) entry which is preliminary data.</text>
</comment>
<evidence type="ECO:0000313" key="5">
    <source>
        <dbReference type="Proteomes" id="UP000807306"/>
    </source>
</evidence>
<dbReference type="Proteomes" id="UP000807306">
    <property type="component" value="Unassembled WGS sequence"/>
</dbReference>
<organism evidence="4 5">
    <name type="scientific">Crepidotus variabilis</name>
    <dbReference type="NCBI Taxonomy" id="179855"/>
    <lineage>
        <taxon>Eukaryota</taxon>
        <taxon>Fungi</taxon>
        <taxon>Dikarya</taxon>
        <taxon>Basidiomycota</taxon>
        <taxon>Agaricomycotina</taxon>
        <taxon>Agaricomycetes</taxon>
        <taxon>Agaricomycetidae</taxon>
        <taxon>Agaricales</taxon>
        <taxon>Agaricineae</taxon>
        <taxon>Crepidotaceae</taxon>
        <taxon>Crepidotus</taxon>
    </lineage>
</organism>
<dbReference type="Gene3D" id="3.40.50.12660">
    <property type="match status" value="2"/>
</dbReference>
<dbReference type="InterPro" id="IPR011600">
    <property type="entry name" value="Pept_C14_caspase"/>
</dbReference>